<dbReference type="Proteomes" id="UP000814033">
    <property type="component" value="Unassembled WGS sequence"/>
</dbReference>
<gene>
    <name evidence="1" type="ORF">FA95DRAFT_1602178</name>
</gene>
<evidence type="ECO:0000313" key="2">
    <source>
        <dbReference type="Proteomes" id="UP000814033"/>
    </source>
</evidence>
<name>A0ACB8S724_9AGAM</name>
<comment type="caution">
    <text evidence="1">The sequence shown here is derived from an EMBL/GenBank/DDBJ whole genome shotgun (WGS) entry which is preliminary data.</text>
</comment>
<reference evidence="1" key="2">
    <citation type="journal article" date="2022" name="New Phytol.">
        <title>Evolutionary transition to the ectomycorrhizal habit in the genomes of a hyperdiverse lineage of mushroom-forming fungi.</title>
        <authorList>
            <person name="Looney B."/>
            <person name="Miyauchi S."/>
            <person name="Morin E."/>
            <person name="Drula E."/>
            <person name="Courty P.E."/>
            <person name="Kohler A."/>
            <person name="Kuo A."/>
            <person name="LaButti K."/>
            <person name="Pangilinan J."/>
            <person name="Lipzen A."/>
            <person name="Riley R."/>
            <person name="Andreopoulos W."/>
            <person name="He G."/>
            <person name="Johnson J."/>
            <person name="Nolan M."/>
            <person name="Tritt A."/>
            <person name="Barry K.W."/>
            <person name="Grigoriev I.V."/>
            <person name="Nagy L.G."/>
            <person name="Hibbett D."/>
            <person name="Henrissat B."/>
            <person name="Matheny P.B."/>
            <person name="Labbe J."/>
            <person name="Martin F.M."/>
        </authorList>
    </citation>
    <scope>NUCLEOTIDE SEQUENCE</scope>
    <source>
        <strain evidence="1">FP105234-sp</strain>
    </source>
</reference>
<organism evidence="1 2">
    <name type="scientific">Auriscalpium vulgare</name>
    <dbReference type="NCBI Taxonomy" id="40419"/>
    <lineage>
        <taxon>Eukaryota</taxon>
        <taxon>Fungi</taxon>
        <taxon>Dikarya</taxon>
        <taxon>Basidiomycota</taxon>
        <taxon>Agaricomycotina</taxon>
        <taxon>Agaricomycetes</taxon>
        <taxon>Russulales</taxon>
        <taxon>Auriscalpiaceae</taxon>
        <taxon>Auriscalpium</taxon>
    </lineage>
</organism>
<evidence type="ECO:0000313" key="1">
    <source>
        <dbReference type="EMBL" id="KAI0051933.1"/>
    </source>
</evidence>
<protein>
    <submittedName>
        <fullName evidence="1">Uncharacterized protein</fullName>
    </submittedName>
</protein>
<dbReference type="EMBL" id="MU275848">
    <property type="protein sequence ID" value="KAI0051933.1"/>
    <property type="molecule type" value="Genomic_DNA"/>
</dbReference>
<reference evidence="1" key="1">
    <citation type="submission" date="2021-02" db="EMBL/GenBank/DDBJ databases">
        <authorList>
            <consortium name="DOE Joint Genome Institute"/>
            <person name="Ahrendt S."/>
            <person name="Looney B.P."/>
            <person name="Miyauchi S."/>
            <person name="Morin E."/>
            <person name="Drula E."/>
            <person name="Courty P.E."/>
            <person name="Chicoki N."/>
            <person name="Fauchery L."/>
            <person name="Kohler A."/>
            <person name="Kuo A."/>
            <person name="Labutti K."/>
            <person name="Pangilinan J."/>
            <person name="Lipzen A."/>
            <person name="Riley R."/>
            <person name="Andreopoulos W."/>
            <person name="He G."/>
            <person name="Johnson J."/>
            <person name="Barry K.W."/>
            <person name="Grigoriev I.V."/>
            <person name="Nagy L."/>
            <person name="Hibbett D."/>
            <person name="Henrissat B."/>
            <person name="Matheny P.B."/>
            <person name="Labbe J."/>
            <person name="Martin F."/>
        </authorList>
    </citation>
    <scope>NUCLEOTIDE SEQUENCE</scope>
    <source>
        <strain evidence="1">FP105234-sp</strain>
    </source>
</reference>
<sequence>MATELPLDVHFLIIEWVFRSSQHTDIDYITLHACALVCRAWTPTAQRLLFRRIYCTSVEDKDCDIQGLIRTLSTSPHLVALIRYIQVAWPSCPPDYGNACLRLLELCPHVEGISFLGWSYNNRPLSPEMDARMRAIQLKPAFINVAGLDDTIGTAILKMWPRVRTLILDGRYTCPLPPTVESAEIFAALGEYRWFSKPLPVLRDLCLTWPKWTDKALCQHVLSADFLPRLQSLHLNTEFPPQDILDLLIQLRSLVVGQLPWKPVVLPQSLHHVGYHPGGASVSAVSAELAVYPLRALPELQLVTAMRFVEQQVWAALEGMCCERRIGFETYASFHSFQEPRYADWI</sequence>
<proteinExistence type="predicted"/>
<keyword evidence="2" id="KW-1185">Reference proteome</keyword>
<accession>A0ACB8S724</accession>